<keyword evidence="5" id="KW-1185">Reference proteome</keyword>
<protein>
    <recommendedName>
        <fullName evidence="3">Anti-sigma K factor RskA C-terminal domain-containing protein</fullName>
    </recommendedName>
</protein>
<proteinExistence type="predicted"/>
<name>A0ABN1K1G8_9FLAO</name>
<gene>
    <name evidence="4" type="ORF">GCM10009433_02670</name>
</gene>
<dbReference type="Proteomes" id="UP001500185">
    <property type="component" value="Unassembled WGS sequence"/>
</dbReference>
<keyword evidence="1" id="KW-0175">Coiled coil</keyword>
<comment type="caution">
    <text evidence="4">The sequence shown here is derived from an EMBL/GenBank/DDBJ whole genome shotgun (WGS) entry which is preliminary data.</text>
</comment>
<evidence type="ECO:0000259" key="3">
    <source>
        <dbReference type="Pfam" id="PF10099"/>
    </source>
</evidence>
<dbReference type="PANTHER" id="PTHR37461:SF1">
    <property type="entry name" value="ANTI-SIGMA-K FACTOR RSKA"/>
    <property type="match status" value="1"/>
</dbReference>
<dbReference type="EMBL" id="BAAAGG010000002">
    <property type="protein sequence ID" value="GAA0752001.1"/>
    <property type="molecule type" value="Genomic_DNA"/>
</dbReference>
<keyword evidence="2" id="KW-1133">Transmembrane helix</keyword>
<feature type="coiled-coil region" evidence="1">
    <location>
        <begin position="108"/>
        <end position="146"/>
    </location>
</feature>
<dbReference type="InterPro" id="IPR018764">
    <property type="entry name" value="RskA_C"/>
</dbReference>
<evidence type="ECO:0000313" key="5">
    <source>
        <dbReference type="Proteomes" id="UP001500185"/>
    </source>
</evidence>
<feature type="transmembrane region" description="Helical" evidence="2">
    <location>
        <begin position="90"/>
        <end position="109"/>
    </location>
</feature>
<reference evidence="4 5" key="1">
    <citation type="journal article" date="2019" name="Int. J. Syst. Evol. Microbiol.">
        <title>The Global Catalogue of Microorganisms (GCM) 10K type strain sequencing project: providing services to taxonomists for standard genome sequencing and annotation.</title>
        <authorList>
            <consortium name="The Broad Institute Genomics Platform"/>
            <consortium name="The Broad Institute Genome Sequencing Center for Infectious Disease"/>
            <person name="Wu L."/>
            <person name="Ma J."/>
        </authorList>
    </citation>
    <scope>NUCLEOTIDE SEQUENCE [LARGE SCALE GENOMIC DNA]</scope>
    <source>
        <strain evidence="4 5">JCM 16231</strain>
    </source>
</reference>
<feature type="domain" description="Anti-sigma K factor RskA C-terminal" evidence="3">
    <location>
        <begin position="96"/>
        <end position="253"/>
    </location>
</feature>
<dbReference type="Pfam" id="PF10099">
    <property type="entry name" value="RskA_C"/>
    <property type="match status" value="1"/>
</dbReference>
<evidence type="ECO:0000256" key="2">
    <source>
        <dbReference type="SAM" id="Phobius"/>
    </source>
</evidence>
<sequence length="265" mass="29019">MTTKEYIESGLLELYVYGTLSGKEQAQVARDVAQDSELQAEVKAIEKTLLELSKATSSGVNPSVKKEIFRIVTEKSTVLKPKVKIITSNYSYFGWAAAILLLGGILWMMKLNQDLEEQINLVNEQLETKEIQVANSNQNVQKLEDLLIQMAQPGTRKFILPGNELNAPNSSVAAFYDKDTGELILDISRLPDAPEGMVYQAWSLKFEPLTPNSIGLLAALNSPGNKIFRLGDIPESEGFGITLEPAGGSEQPNLNQLFALGTVSS</sequence>
<dbReference type="PANTHER" id="PTHR37461">
    <property type="entry name" value="ANTI-SIGMA-K FACTOR RSKA"/>
    <property type="match status" value="1"/>
</dbReference>
<keyword evidence="2" id="KW-0812">Transmembrane</keyword>
<accession>A0ABN1K1G8</accession>
<organism evidence="4 5">
    <name type="scientific">Psychroflexus lacisalsi</name>
    <dbReference type="NCBI Taxonomy" id="503928"/>
    <lineage>
        <taxon>Bacteria</taxon>
        <taxon>Pseudomonadati</taxon>
        <taxon>Bacteroidota</taxon>
        <taxon>Flavobacteriia</taxon>
        <taxon>Flavobacteriales</taxon>
        <taxon>Flavobacteriaceae</taxon>
        <taxon>Psychroflexus</taxon>
    </lineage>
</organism>
<keyword evidence="2" id="KW-0472">Membrane</keyword>
<evidence type="ECO:0000313" key="4">
    <source>
        <dbReference type="EMBL" id="GAA0752001.1"/>
    </source>
</evidence>
<dbReference type="RefSeq" id="WP_224455213.1">
    <property type="nucleotide sequence ID" value="NZ_BAAAGG010000002.1"/>
</dbReference>
<dbReference type="InterPro" id="IPR051474">
    <property type="entry name" value="Anti-sigma-K/W_factor"/>
</dbReference>
<evidence type="ECO:0000256" key="1">
    <source>
        <dbReference type="SAM" id="Coils"/>
    </source>
</evidence>